<evidence type="ECO:0000313" key="1">
    <source>
        <dbReference type="EMBL" id="SHG75419.1"/>
    </source>
</evidence>
<protein>
    <recommendedName>
        <fullName evidence="3">Adhesin</fullName>
    </recommendedName>
</protein>
<sequence length="237" mass="27086">MKKLGMLIATGLISLSLQGQKIIEKNIAYSNQTVDLDVKFASDIEVKTWDKSTVYFKAEIFVKEEGYQDLYRLDVRENSSTISISSDADALLKALHKLWEKEDSNGRRRHYITSDLYEFNYVLYVPKKARFTVSSINGDLRSELIQGEFTADLINGNIDIKKYNGNMDLKTINGEIDLVIRDSRLYAETIHGLIYADEDLNLKVTDRHVGQKVEGNLGNATYRLKLDTINGNMYLRL</sequence>
<dbReference type="Proteomes" id="UP000184532">
    <property type="component" value="Unassembled WGS sequence"/>
</dbReference>
<organism evidence="1 2">
    <name type="scientific">Flagellimonas flava</name>
    <dbReference type="NCBI Taxonomy" id="570519"/>
    <lineage>
        <taxon>Bacteria</taxon>
        <taxon>Pseudomonadati</taxon>
        <taxon>Bacteroidota</taxon>
        <taxon>Flavobacteriia</taxon>
        <taxon>Flavobacteriales</taxon>
        <taxon>Flavobacteriaceae</taxon>
        <taxon>Flagellimonas</taxon>
    </lineage>
</organism>
<name>A0A1M5MEW0_9FLAO</name>
<gene>
    <name evidence="1" type="ORF">SAMN04488116_2399</name>
</gene>
<dbReference type="STRING" id="570519.SAMN04488116_2399"/>
<keyword evidence="2" id="KW-1185">Reference proteome</keyword>
<evidence type="ECO:0008006" key="3">
    <source>
        <dbReference type="Google" id="ProtNLM"/>
    </source>
</evidence>
<reference evidence="2" key="1">
    <citation type="submission" date="2016-11" db="EMBL/GenBank/DDBJ databases">
        <authorList>
            <person name="Varghese N."/>
            <person name="Submissions S."/>
        </authorList>
    </citation>
    <scope>NUCLEOTIDE SEQUENCE [LARGE SCALE GENOMIC DNA]</scope>
    <source>
        <strain evidence="2">DSM 22638</strain>
    </source>
</reference>
<evidence type="ECO:0000313" key="2">
    <source>
        <dbReference type="Proteomes" id="UP000184532"/>
    </source>
</evidence>
<dbReference type="AlphaFoldDB" id="A0A1M5MEW0"/>
<proteinExistence type="predicted"/>
<dbReference type="EMBL" id="FQWL01000003">
    <property type="protein sequence ID" value="SHG75419.1"/>
    <property type="molecule type" value="Genomic_DNA"/>
</dbReference>
<dbReference type="OrthoDB" id="1115882at2"/>
<accession>A0A1M5MEW0</accession>
<dbReference type="RefSeq" id="WP_073179827.1">
    <property type="nucleotide sequence ID" value="NZ_FQWL01000003.1"/>
</dbReference>